<keyword evidence="6" id="KW-1185">Reference proteome</keyword>
<accession>A0AAD5T1U1</accession>
<dbReference type="InterPro" id="IPR002110">
    <property type="entry name" value="Ankyrin_rpt"/>
</dbReference>
<dbReference type="Pfam" id="PF00023">
    <property type="entry name" value="Ank"/>
    <property type="match status" value="1"/>
</dbReference>
<feature type="region of interest" description="Disordered" evidence="4">
    <location>
        <begin position="272"/>
        <end position="299"/>
    </location>
</feature>
<dbReference type="Proteomes" id="UP001211907">
    <property type="component" value="Unassembled WGS sequence"/>
</dbReference>
<dbReference type="EMBL" id="JADGJH010000964">
    <property type="protein sequence ID" value="KAJ3120458.1"/>
    <property type="molecule type" value="Genomic_DNA"/>
</dbReference>
<evidence type="ECO:0000256" key="4">
    <source>
        <dbReference type="SAM" id="MobiDB-lite"/>
    </source>
</evidence>
<feature type="repeat" description="ANK" evidence="3">
    <location>
        <begin position="171"/>
        <end position="203"/>
    </location>
</feature>
<evidence type="ECO:0000256" key="1">
    <source>
        <dbReference type="ARBA" id="ARBA00022737"/>
    </source>
</evidence>
<dbReference type="PANTHER" id="PTHR24171">
    <property type="entry name" value="ANKYRIN REPEAT DOMAIN-CONTAINING PROTEIN 39-RELATED"/>
    <property type="match status" value="1"/>
</dbReference>
<reference evidence="5" key="1">
    <citation type="submission" date="2020-05" db="EMBL/GenBank/DDBJ databases">
        <title>Phylogenomic resolution of chytrid fungi.</title>
        <authorList>
            <person name="Stajich J.E."/>
            <person name="Amses K."/>
            <person name="Simmons R."/>
            <person name="Seto K."/>
            <person name="Myers J."/>
            <person name="Bonds A."/>
            <person name="Quandt C.A."/>
            <person name="Barry K."/>
            <person name="Liu P."/>
            <person name="Grigoriev I."/>
            <person name="Longcore J.E."/>
            <person name="James T.Y."/>
        </authorList>
    </citation>
    <scope>NUCLEOTIDE SEQUENCE</scope>
    <source>
        <strain evidence="5">JEL0513</strain>
    </source>
</reference>
<evidence type="ECO:0000256" key="3">
    <source>
        <dbReference type="PROSITE-ProRule" id="PRU00023"/>
    </source>
</evidence>
<dbReference type="Pfam" id="PF12796">
    <property type="entry name" value="Ank_2"/>
    <property type="match status" value="1"/>
</dbReference>
<name>A0AAD5T1U1_9FUNG</name>
<dbReference type="Gene3D" id="1.25.40.20">
    <property type="entry name" value="Ankyrin repeat-containing domain"/>
    <property type="match status" value="1"/>
</dbReference>
<comment type="caution">
    <text evidence="5">The sequence shown here is derived from an EMBL/GenBank/DDBJ whole genome shotgun (WGS) entry which is preliminary data.</text>
</comment>
<keyword evidence="1" id="KW-0677">Repeat</keyword>
<gene>
    <name evidence="5" type="ORF">HK100_012790</name>
</gene>
<feature type="repeat" description="ANK" evidence="3">
    <location>
        <begin position="134"/>
        <end position="158"/>
    </location>
</feature>
<dbReference type="PANTHER" id="PTHR24171:SF8">
    <property type="entry name" value="BRCA1-ASSOCIATED RING DOMAIN PROTEIN 1"/>
    <property type="match status" value="1"/>
</dbReference>
<sequence length="299" mass="32919">MLKAPSQLTSKFSRSVGALSQQPAKLRLSSSKAAANLSAQTAKSIAGMENIQTNSAKIANANIKPLTKSQEKLMDACKRGNVDDVYTCVLDRVDLNCRLPHYGTTPLSMAFRHGHKMVCNVLIQFGAKPDPDNYGATPLHWAANNNQSELIRDQVKRGHISRTDLAKRDFFGSSPLHFGSGKNLHEVVKTLLDCGADSLIANNDGRLASQITDDEKAEKLDADIHKHMEEEERQKAREIQLANYDAKKKKGKQQAKNVGIKSGKTIVIGARREHKATEKDQKSLKTPGPRRVTTAWTEA</sequence>
<evidence type="ECO:0000313" key="6">
    <source>
        <dbReference type="Proteomes" id="UP001211907"/>
    </source>
</evidence>
<protein>
    <recommendedName>
        <fullName evidence="7">Ankyrin</fullName>
    </recommendedName>
</protein>
<dbReference type="PROSITE" id="PS50297">
    <property type="entry name" value="ANK_REP_REGION"/>
    <property type="match status" value="3"/>
</dbReference>
<proteinExistence type="predicted"/>
<dbReference type="SMART" id="SM00248">
    <property type="entry name" value="ANK"/>
    <property type="match status" value="3"/>
</dbReference>
<dbReference type="InterPro" id="IPR036770">
    <property type="entry name" value="Ankyrin_rpt-contain_sf"/>
</dbReference>
<feature type="repeat" description="ANK" evidence="3">
    <location>
        <begin position="102"/>
        <end position="134"/>
    </location>
</feature>
<dbReference type="GO" id="GO:0004842">
    <property type="term" value="F:ubiquitin-protein transferase activity"/>
    <property type="evidence" value="ECO:0007669"/>
    <property type="project" value="TreeGrafter"/>
</dbReference>
<dbReference type="GO" id="GO:0085020">
    <property type="term" value="P:protein K6-linked ubiquitination"/>
    <property type="evidence" value="ECO:0007669"/>
    <property type="project" value="TreeGrafter"/>
</dbReference>
<dbReference type="PRINTS" id="PR01415">
    <property type="entry name" value="ANKYRIN"/>
</dbReference>
<organism evidence="5 6">
    <name type="scientific">Physocladia obscura</name>
    <dbReference type="NCBI Taxonomy" id="109957"/>
    <lineage>
        <taxon>Eukaryota</taxon>
        <taxon>Fungi</taxon>
        <taxon>Fungi incertae sedis</taxon>
        <taxon>Chytridiomycota</taxon>
        <taxon>Chytridiomycota incertae sedis</taxon>
        <taxon>Chytridiomycetes</taxon>
        <taxon>Chytridiales</taxon>
        <taxon>Chytriomycetaceae</taxon>
        <taxon>Physocladia</taxon>
    </lineage>
</organism>
<evidence type="ECO:0000313" key="5">
    <source>
        <dbReference type="EMBL" id="KAJ3120458.1"/>
    </source>
</evidence>
<dbReference type="AlphaFoldDB" id="A0AAD5T1U1"/>
<dbReference type="SUPFAM" id="SSF48403">
    <property type="entry name" value="Ankyrin repeat"/>
    <property type="match status" value="1"/>
</dbReference>
<dbReference type="PROSITE" id="PS50088">
    <property type="entry name" value="ANK_REPEAT"/>
    <property type="match status" value="3"/>
</dbReference>
<keyword evidence="2 3" id="KW-0040">ANK repeat</keyword>
<evidence type="ECO:0008006" key="7">
    <source>
        <dbReference type="Google" id="ProtNLM"/>
    </source>
</evidence>
<evidence type="ECO:0000256" key="2">
    <source>
        <dbReference type="ARBA" id="ARBA00023043"/>
    </source>
</evidence>